<name>A0ABT1Z019_9RHOB</name>
<evidence type="ECO:0000313" key="1">
    <source>
        <dbReference type="EMBL" id="MCR8826465.1"/>
    </source>
</evidence>
<organism evidence="1 2">
    <name type="scientific">Pseudosulfitobacter koreensis</name>
    <dbReference type="NCBI Taxonomy" id="2968472"/>
    <lineage>
        <taxon>Bacteria</taxon>
        <taxon>Pseudomonadati</taxon>
        <taxon>Pseudomonadota</taxon>
        <taxon>Alphaproteobacteria</taxon>
        <taxon>Rhodobacterales</taxon>
        <taxon>Roseobacteraceae</taxon>
        <taxon>Pseudosulfitobacter</taxon>
    </lineage>
</organism>
<dbReference type="Proteomes" id="UP001165396">
    <property type="component" value="Unassembled WGS sequence"/>
</dbReference>
<evidence type="ECO:0008006" key="3">
    <source>
        <dbReference type="Google" id="ProtNLM"/>
    </source>
</evidence>
<dbReference type="RefSeq" id="WP_258294163.1">
    <property type="nucleotide sequence ID" value="NZ_JANKJG010000004.1"/>
</dbReference>
<reference evidence="1" key="1">
    <citation type="submission" date="2022-07" db="EMBL/GenBank/DDBJ databases">
        <title>Pseudosulfitobacter sp. strain AP-MA-4, whole genome sequence.</title>
        <authorList>
            <person name="Jiang Y."/>
        </authorList>
    </citation>
    <scope>NUCLEOTIDE SEQUENCE</scope>
    <source>
        <strain evidence="1">AP-MA-4</strain>
    </source>
</reference>
<proteinExistence type="predicted"/>
<protein>
    <recommendedName>
        <fullName evidence="3">Lipoprotein</fullName>
    </recommendedName>
</protein>
<dbReference type="EMBL" id="JANKJG010000004">
    <property type="protein sequence ID" value="MCR8826465.1"/>
    <property type="molecule type" value="Genomic_DNA"/>
</dbReference>
<gene>
    <name evidence="1" type="ORF">NTA49_07940</name>
</gene>
<dbReference type="PROSITE" id="PS51257">
    <property type="entry name" value="PROKAR_LIPOPROTEIN"/>
    <property type="match status" value="1"/>
</dbReference>
<keyword evidence="2" id="KW-1185">Reference proteome</keyword>
<accession>A0ABT1Z019</accession>
<comment type="caution">
    <text evidence="1">The sequence shown here is derived from an EMBL/GenBank/DDBJ whole genome shotgun (WGS) entry which is preliminary data.</text>
</comment>
<evidence type="ECO:0000313" key="2">
    <source>
        <dbReference type="Proteomes" id="UP001165396"/>
    </source>
</evidence>
<sequence length="108" mass="11861">MRLILLMTAALAMTACNQRDEDLAFDGQYYRTSTKKVGDDRSVFQTEVKPVSQSLTGAREAGLYDATRYCIEDFGTSNIVWTRGPDGDDGALLVSNDTLILQGTCSVR</sequence>